<proteinExistence type="predicted"/>
<dbReference type="Proteomes" id="UP000241462">
    <property type="component" value="Unassembled WGS sequence"/>
</dbReference>
<dbReference type="EMBL" id="KZ678469">
    <property type="protein sequence ID" value="PSR82858.1"/>
    <property type="molecule type" value="Genomic_DNA"/>
</dbReference>
<keyword evidence="2" id="KW-0812">Transmembrane</keyword>
<evidence type="ECO:0000256" key="1">
    <source>
        <dbReference type="SAM" id="MobiDB-lite"/>
    </source>
</evidence>
<protein>
    <recommendedName>
        <fullName evidence="5">Transmembrane protein</fullName>
    </recommendedName>
</protein>
<evidence type="ECO:0000313" key="3">
    <source>
        <dbReference type="EMBL" id="PSR82858.1"/>
    </source>
</evidence>
<evidence type="ECO:0008006" key="5">
    <source>
        <dbReference type="Google" id="ProtNLM"/>
    </source>
</evidence>
<organism evidence="3 4">
    <name type="scientific">Coniella lustricola</name>
    <dbReference type="NCBI Taxonomy" id="2025994"/>
    <lineage>
        <taxon>Eukaryota</taxon>
        <taxon>Fungi</taxon>
        <taxon>Dikarya</taxon>
        <taxon>Ascomycota</taxon>
        <taxon>Pezizomycotina</taxon>
        <taxon>Sordariomycetes</taxon>
        <taxon>Sordariomycetidae</taxon>
        <taxon>Diaporthales</taxon>
        <taxon>Schizoparmaceae</taxon>
        <taxon>Coniella</taxon>
    </lineage>
</organism>
<keyword evidence="2" id="KW-1133">Transmembrane helix</keyword>
<name>A0A2T3A4Z6_9PEZI</name>
<feature type="transmembrane region" description="Helical" evidence="2">
    <location>
        <begin position="118"/>
        <end position="137"/>
    </location>
</feature>
<keyword evidence="2" id="KW-0472">Membrane</keyword>
<feature type="transmembrane region" description="Helical" evidence="2">
    <location>
        <begin position="77"/>
        <end position="98"/>
    </location>
</feature>
<evidence type="ECO:0000313" key="4">
    <source>
        <dbReference type="Proteomes" id="UP000241462"/>
    </source>
</evidence>
<evidence type="ECO:0000256" key="2">
    <source>
        <dbReference type="SAM" id="Phobius"/>
    </source>
</evidence>
<feature type="region of interest" description="Disordered" evidence="1">
    <location>
        <begin position="34"/>
        <end position="60"/>
    </location>
</feature>
<reference evidence="3 4" key="1">
    <citation type="journal article" date="2018" name="Mycol. Prog.">
        <title>Coniella lustricola, a new species from submerged detritus.</title>
        <authorList>
            <person name="Raudabaugh D.B."/>
            <person name="Iturriaga T."/>
            <person name="Carver A."/>
            <person name="Mondo S."/>
            <person name="Pangilinan J."/>
            <person name="Lipzen A."/>
            <person name="He G."/>
            <person name="Amirebrahimi M."/>
            <person name="Grigoriev I.V."/>
            <person name="Miller A.N."/>
        </authorList>
    </citation>
    <scope>NUCLEOTIDE SEQUENCE [LARGE SCALE GENOMIC DNA]</scope>
    <source>
        <strain evidence="3 4">B22-T-1</strain>
    </source>
</reference>
<dbReference type="AlphaFoldDB" id="A0A2T3A4Z6"/>
<sequence length="270" mass="31226">MEASHPSNPPATLRRSRFMENMFDDLPLDEPVRQAKREFNANDDDVERQQPQQQQPHKPLRKRGLNIDWRRWRGNSALARSLLTAGLHLAVTSMLVAILIEFLERERDSEDFVSRRRAISLLIVAGLDCAVDVHALFHCMQRDHRGWVVFLRLALSCGYMVHFLLLAQLGRLFPPEYSYWDCDAKSSDMLMYILVSIVLAWDICHAAHHRDAIFDAITSLLSRFCRNISTEKETDRGTVTKSFVPHVNRPRPAARRSHAQTLWRAHNAHN</sequence>
<accession>A0A2T3A4Z6</accession>
<feature type="transmembrane region" description="Helical" evidence="2">
    <location>
        <begin position="189"/>
        <end position="207"/>
    </location>
</feature>
<feature type="transmembrane region" description="Helical" evidence="2">
    <location>
        <begin position="149"/>
        <end position="169"/>
    </location>
</feature>
<keyword evidence="4" id="KW-1185">Reference proteome</keyword>
<dbReference type="InParanoid" id="A0A2T3A4Z6"/>
<gene>
    <name evidence="3" type="ORF">BD289DRAFT_296355</name>
</gene>